<feature type="compositionally biased region" description="Basic and acidic residues" evidence="2">
    <location>
        <begin position="152"/>
        <end position="175"/>
    </location>
</feature>
<dbReference type="AlphaFoldDB" id="A0A840NXT4"/>
<feature type="region of interest" description="Disordered" evidence="2">
    <location>
        <begin position="100"/>
        <end position="212"/>
    </location>
</feature>
<feature type="chain" id="PRO_5032403121" evidence="3">
    <location>
        <begin position="28"/>
        <end position="505"/>
    </location>
</feature>
<evidence type="ECO:0000256" key="2">
    <source>
        <dbReference type="SAM" id="MobiDB-lite"/>
    </source>
</evidence>
<evidence type="ECO:0000313" key="5">
    <source>
        <dbReference type="Proteomes" id="UP000561417"/>
    </source>
</evidence>
<name>A0A840NXT4_9HYPH</name>
<dbReference type="RefSeq" id="WP_183229116.1">
    <property type="nucleotide sequence ID" value="NZ_JACHIM010000006.1"/>
</dbReference>
<keyword evidence="1" id="KW-0175">Coiled coil</keyword>
<protein>
    <submittedName>
        <fullName evidence="4">TolA-binding protein</fullName>
    </submittedName>
</protein>
<dbReference type="EMBL" id="JACHIM010000006">
    <property type="protein sequence ID" value="MBB5074142.1"/>
    <property type="molecule type" value="Genomic_DNA"/>
</dbReference>
<keyword evidence="5" id="KW-1185">Reference proteome</keyword>
<feature type="coiled-coil region" evidence="1">
    <location>
        <begin position="322"/>
        <end position="363"/>
    </location>
</feature>
<dbReference type="Gene3D" id="1.25.40.10">
    <property type="entry name" value="Tetratricopeptide repeat domain"/>
    <property type="match status" value="1"/>
</dbReference>
<reference evidence="4 5" key="1">
    <citation type="submission" date="2020-08" db="EMBL/GenBank/DDBJ databases">
        <title>Genomic Encyclopedia of Type Strains, Phase IV (KMG-IV): sequencing the most valuable type-strain genomes for metagenomic binning, comparative biology and taxonomic classification.</title>
        <authorList>
            <person name="Goeker M."/>
        </authorList>
    </citation>
    <scope>NUCLEOTIDE SEQUENCE [LARGE SCALE GENOMIC DNA]</scope>
    <source>
        <strain evidence="4 5">DSM 28538</strain>
    </source>
</reference>
<accession>A0A840NXT4</accession>
<sequence>MCRKKNWRTVLCMAVLIVCDASSVQSAARWASQYSAHDSDSDAVEKTADKVEKAASDAVEKTADEVEKAASDAVGKTADKVEKAASDAAGRTADEVEKAASDAAGRTADEVEKAASDAVGKTADKVEKAASDAAGRTADEVEKAASDAAGRTADEVEKAASDAVEKTADEVEKAASDAAGKTADEVEKAASDAAGKTADKVEKAASDADDSVHGIIQDRESILEKQEVLFKDYDLDKLLQSIQRVLEHNSLKNVQEQFHKLFETKDSSIYSCALESAALDKNLQTVKEGMAQELSTEDNQNSVANVKSLDGQVKSHDYESYLQEIHNRLQKANKNLQETHKDAEKAQDLLKEAPNRLEKTHEERDPVELHQGKDRFLLSSKALYKKGYDFILSANYVEAEKTFCTFQQHYKKDPLNNDALFWLAEALFGQKRYYEAAQVYLNAWYADKKKLYTSEILLKLARSMITLEKNKKVCETFAKRSKYSKTLESVFCKPLKESGAVRGVR</sequence>
<organism evidence="4 5">
    <name type="scientific">Bartonella callosciuri</name>
    <dbReference type="NCBI Taxonomy" id="686223"/>
    <lineage>
        <taxon>Bacteria</taxon>
        <taxon>Pseudomonadati</taxon>
        <taxon>Pseudomonadota</taxon>
        <taxon>Alphaproteobacteria</taxon>
        <taxon>Hyphomicrobiales</taxon>
        <taxon>Bartonellaceae</taxon>
        <taxon>Bartonella</taxon>
    </lineage>
</organism>
<evidence type="ECO:0000256" key="3">
    <source>
        <dbReference type="SAM" id="SignalP"/>
    </source>
</evidence>
<proteinExistence type="predicted"/>
<dbReference type="InterPro" id="IPR011990">
    <property type="entry name" value="TPR-like_helical_dom_sf"/>
</dbReference>
<dbReference type="SUPFAM" id="SSF48452">
    <property type="entry name" value="TPR-like"/>
    <property type="match status" value="1"/>
</dbReference>
<comment type="caution">
    <text evidence="4">The sequence shown here is derived from an EMBL/GenBank/DDBJ whole genome shotgun (WGS) entry which is preliminary data.</text>
</comment>
<keyword evidence="3" id="KW-0732">Signal</keyword>
<feature type="compositionally biased region" description="Basic and acidic residues" evidence="2">
    <location>
        <begin position="197"/>
        <end position="212"/>
    </location>
</feature>
<dbReference type="Proteomes" id="UP000561417">
    <property type="component" value="Unassembled WGS sequence"/>
</dbReference>
<evidence type="ECO:0000256" key="1">
    <source>
        <dbReference type="SAM" id="Coils"/>
    </source>
</evidence>
<evidence type="ECO:0000313" key="4">
    <source>
        <dbReference type="EMBL" id="MBB5074142.1"/>
    </source>
</evidence>
<gene>
    <name evidence="4" type="ORF">HNQ69_001279</name>
</gene>
<feature type="signal peptide" evidence="3">
    <location>
        <begin position="1"/>
        <end position="27"/>
    </location>
</feature>